<dbReference type="STRING" id="589385.SAMN05421504_11522"/>
<feature type="domain" description="HTH tetR-type" evidence="5">
    <location>
        <begin position="9"/>
        <end position="69"/>
    </location>
</feature>
<dbReference type="Gene3D" id="1.10.357.10">
    <property type="entry name" value="Tetracycline Repressor, domain 2"/>
    <property type="match status" value="1"/>
</dbReference>
<dbReference type="InterPro" id="IPR036271">
    <property type="entry name" value="Tet_transcr_reg_TetR-rel_C_sf"/>
</dbReference>
<dbReference type="SUPFAM" id="SSF48498">
    <property type="entry name" value="Tetracyclin repressor-like, C-terminal domain"/>
    <property type="match status" value="1"/>
</dbReference>
<dbReference type="PROSITE" id="PS50977">
    <property type="entry name" value="HTH_TETR_2"/>
    <property type="match status" value="1"/>
</dbReference>
<evidence type="ECO:0000259" key="5">
    <source>
        <dbReference type="PROSITE" id="PS50977"/>
    </source>
</evidence>
<evidence type="ECO:0000313" key="6">
    <source>
        <dbReference type="EMBL" id="SDZ40207.1"/>
    </source>
</evidence>
<dbReference type="Pfam" id="PF00440">
    <property type="entry name" value="TetR_N"/>
    <property type="match status" value="1"/>
</dbReference>
<keyword evidence="1" id="KW-0805">Transcription regulation</keyword>
<dbReference type="InterPro" id="IPR009057">
    <property type="entry name" value="Homeodomain-like_sf"/>
</dbReference>
<reference evidence="6 7" key="1">
    <citation type="submission" date="2016-10" db="EMBL/GenBank/DDBJ databases">
        <authorList>
            <person name="de Groot N.N."/>
        </authorList>
    </citation>
    <scope>NUCLEOTIDE SEQUENCE [LARGE SCALE GENOMIC DNA]</scope>
    <source>
        <strain evidence="6 7">CPCC 202699</strain>
    </source>
</reference>
<dbReference type="GO" id="GO:0000976">
    <property type="term" value="F:transcription cis-regulatory region binding"/>
    <property type="evidence" value="ECO:0007669"/>
    <property type="project" value="TreeGrafter"/>
</dbReference>
<organism evidence="6 7">
    <name type="scientific">Amycolatopsis xylanica</name>
    <dbReference type="NCBI Taxonomy" id="589385"/>
    <lineage>
        <taxon>Bacteria</taxon>
        <taxon>Bacillati</taxon>
        <taxon>Actinomycetota</taxon>
        <taxon>Actinomycetes</taxon>
        <taxon>Pseudonocardiales</taxon>
        <taxon>Pseudonocardiaceae</taxon>
        <taxon>Amycolatopsis</taxon>
    </lineage>
</organism>
<gene>
    <name evidence="6" type="ORF">SAMN05421504_11522</name>
</gene>
<evidence type="ECO:0000256" key="1">
    <source>
        <dbReference type="ARBA" id="ARBA00023015"/>
    </source>
</evidence>
<dbReference type="Gene3D" id="1.10.10.60">
    <property type="entry name" value="Homeodomain-like"/>
    <property type="match status" value="1"/>
</dbReference>
<dbReference type="Proteomes" id="UP000199515">
    <property type="component" value="Unassembled WGS sequence"/>
</dbReference>
<evidence type="ECO:0000256" key="4">
    <source>
        <dbReference type="PROSITE-ProRule" id="PRU00335"/>
    </source>
</evidence>
<dbReference type="SUPFAM" id="SSF46689">
    <property type="entry name" value="Homeodomain-like"/>
    <property type="match status" value="1"/>
</dbReference>
<dbReference type="GO" id="GO:0003700">
    <property type="term" value="F:DNA-binding transcription factor activity"/>
    <property type="evidence" value="ECO:0007669"/>
    <property type="project" value="TreeGrafter"/>
</dbReference>
<name>A0A1H3SR77_9PSEU</name>
<dbReference type="InterPro" id="IPR001647">
    <property type="entry name" value="HTH_TetR"/>
</dbReference>
<dbReference type="EMBL" id="FNON01000015">
    <property type="protein sequence ID" value="SDZ40207.1"/>
    <property type="molecule type" value="Genomic_DNA"/>
</dbReference>
<protein>
    <submittedName>
        <fullName evidence="6">DNA-binding transcriptional regulator, AcrR family</fullName>
    </submittedName>
</protein>
<dbReference type="PANTHER" id="PTHR30055">
    <property type="entry name" value="HTH-TYPE TRANSCRIPTIONAL REGULATOR RUTR"/>
    <property type="match status" value="1"/>
</dbReference>
<dbReference type="AlphaFoldDB" id="A0A1H3SR77"/>
<evidence type="ECO:0000256" key="3">
    <source>
        <dbReference type="ARBA" id="ARBA00023163"/>
    </source>
</evidence>
<accession>A0A1H3SR77</accession>
<dbReference type="OrthoDB" id="5112469at2"/>
<keyword evidence="3" id="KW-0804">Transcription</keyword>
<sequence length="202" mass="22676">MTTTEQRAEQRRRDIVDAAFKVFSQRGYHAAGIADIAAELQIGHGTFYRYFENKRDILVHVVNEAAARLMSVMAEDDPQRTNSLADYRAQTEHICARLFTLFAEDRALTRLLFVEALGADPEMTLMIQQIYRGMAAGTEKYLRNGVAKGFLRKGMDTEITAQALNGMMIACGMSLLSAEDPATERDRWIRAGMQIMFDGIVA</sequence>
<proteinExistence type="predicted"/>
<dbReference type="PRINTS" id="PR00455">
    <property type="entry name" value="HTHTETR"/>
</dbReference>
<keyword evidence="7" id="KW-1185">Reference proteome</keyword>
<keyword evidence="2 4" id="KW-0238">DNA-binding</keyword>
<dbReference type="RefSeq" id="WP_091299561.1">
    <property type="nucleotide sequence ID" value="NZ_FNON01000015.1"/>
</dbReference>
<evidence type="ECO:0000313" key="7">
    <source>
        <dbReference type="Proteomes" id="UP000199515"/>
    </source>
</evidence>
<feature type="DNA-binding region" description="H-T-H motif" evidence="4">
    <location>
        <begin position="32"/>
        <end position="51"/>
    </location>
</feature>
<dbReference type="PANTHER" id="PTHR30055:SF234">
    <property type="entry name" value="HTH-TYPE TRANSCRIPTIONAL REGULATOR BETI"/>
    <property type="match status" value="1"/>
</dbReference>
<evidence type="ECO:0000256" key="2">
    <source>
        <dbReference type="ARBA" id="ARBA00023125"/>
    </source>
</evidence>
<dbReference type="InterPro" id="IPR050109">
    <property type="entry name" value="HTH-type_TetR-like_transc_reg"/>
</dbReference>